<organism evidence="1 2">
    <name type="scientific">Sporisorium reilianum f. sp. reilianum</name>
    <dbReference type="NCBI Taxonomy" id="72559"/>
    <lineage>
        <taxon>Eukaryota</taxon>
        <taxon>Fungi</taxon>
        <taxon>Dikarya</taxon>
        <taxon>Basidiomycota</taxon>
        <taxon>Ustilaginomycotina</taxon>
        <taxon>Ustilaginomycetes</taxon>
        <taxon>Ustilaginales</taxon>
        <taxon>Ustilaginaceae</taxon>
        <taxon>Sporisorium</taxon>
    </lineage>
</organism>
<evidence type="ECO:0000313" key="1">
    <source>
        <dbReference type="EMBL" id="SJX65414.1"/>
    </source>
</evidence>
<reference evidence="1 2" key="1">
    <citation type="submission" date="2017-02" db="EMBL/GenBank/DDBJ databases">
        <authorList>
            <person name="Peterson S.W."/>
        </authorList>
    </citation>
    <scope>NUCLEOTIDE SEQUENCE [LARGE SCALE GENOMIC DNA]</scope>
    <source>
        <strain evidence="1 2">SRS1_H2-8</strain>
    </source>
</reference>
<name>A0A2N8UKF5_9BASI</name>
<evidence type="ECO:0000313" key="2">
    <source>
        <dbReference type="Proteomes" id="UP000239563"/>
    </source>
</evidence>
<proteinExistence type="predicted"/>
<dbReference type="EMBL" id="LT795070">
    <property type="protein sequence ID" value="SJX65414.1"/>
    <property type="molecule type" value="Genomic_DNA"/>
</dbReference>
<protein>
    <submittedName>
        <fullName evidence="1">Uncharacterized protein</fullName>
    </submittedName>
</protein>
<accession>A0A2N8UKF5</accession>
<dbReference type="Proteomes" id="UP000239563">
    <property type="component" value="Chromosome XVII"/>
</dbReference>
<dbReference type="AlphaFoldDB" id="A0A2N8UKF5"/>
<gene>
    <name evidence="1" type="ORF">SRS1_07363</name>
</gene>
<sequence>MQQQQPNVSLAASTASIDRKIIVLCGREASPPACTIAPGQRCRQLGACRSDVRLVGWSEKTDSHSPWDARMAHGWFADTRDGKHHVRPVPVLCTVSECSHPDMQPCVRVWCRKLGCELSHQRVSIVSWLVKQTSLRVQQIISMVALRSVPPARPLSSSASVQ</sequence>